<feature type="compositionally biased region" description="Low complexity" evidence="1">
    <location>
        <begin position="25"/>
        <end position="45"/>
    </location>
</feature>
<evidence type="ECO:0000256" key="1">
    <source>
        <dbReference type="SAM" id="MobiDB-lite"/>
    </source>
</evidence>
<evidence type="ECO:0000259" key="3">
    <source>
        <dbReference type="Pfam" id="PF03724"/>
    </source>
</evidence>
<evidence type="ECO:0000256" key="2">
    <source>
        <dbReference type="SAM" id="SignalP"/>
    </source>
</evidence>
<dbReference type="InterPro" id="IPR038670">
    <property type="entry name" value="HslJ-like_sf"/>
</dbReference>
<evidence type="ECO:0000313" key="4">
    <source>
        <dbReference type="EMBL" id="MBB4661322.1"/>
    </source>
</evidence>
<feature type="domain" description="DUF306" evidence="3">
    <location>
        <begin position="161"/>
        <end position="270"/>
    </location>
</feature>
<accession>A0A840I9P9</accession>
<comment type="caution">
    <text evidence="4">The sequence shown here is derived from an EMBL/GenBank/DDBJ whole genome shotgun (WGS) entry which is preliminary data.</text>
</comment>
<dbReference type="RefSeq" id="WP_183339389.1">
    <property type="nucleotide sequence ID" value="NZ_JACHNU010000001.1"/>
</dbReference>
<sequence length="276" mass="28217">MWRSGIMVALVAAALAGCGSSDDGGAASTGGSFPATTTTAAPPTADQLDGRDFAARRIDGAPPVAGSDARIAFRDGRLGASTGCNGIGGRYEIADGRLIADELFQTEMGCEPALMRQEERMRTLLGSHPRIALDGRRLTLTGDDGAAIELVERDRPSDPPPIAGTRWTLETIAEGGSDGTASSVPAGVAAPTLLIGEDGAVELFAGCNGGGGSARVREGFVVFGPIALTRKACDEATNRVEATVTAILDGRVAASFEGAKLVLAKDGRQLVFTASR</sequence>
<dbReference type="InterPro" id="IPR005184">
    <property type="entry name" value="DUF306_Meta_HslJ"/>
</dbReference>
<feature type="signal peptide" evidence="2">
    <location>
        <begin position="1"/>
        <end position="21"/>
    </location>
</feature>
<keyword evidence="2" id="KW-0732">Signal</keyword>
<keyword evidence="5" id="KW-1185">Reference proteome</keyword>
<dbReference type="AlphaFoldDB" id="A0A840I9P9"/>
<proteinExistence type="predicted"/>
<feature type="chain" id="PRO_5038512674" evidence="2">
    <location>
        <begin position="22"/>
        <end position="276"/>
    </location>
</feature>
<dbReference type="Proteomes" id="UP000585272">
    <property type="component" value="Unassembled WGS sequence"/>
</dbReference>
<dbReference type="PROSITE" id="PS51257">
    <property type="entry name" value="PROKAR_LIPOPROTEIN"/>
    <property type="match status" value="1"/>
</dbReference>
<dbReference type="PANTHER" id="PTHR35535:SF1">
    <property type="entry name" value="HEAT SHOCK PROTEIN HSLJ"/>
    <property type="match status" value="1"/>
</dbReference>
<dbReference type="Gene3D" id="2.40.128.270">
    <property type="match status" value="2"/>
</dbReference>
<protein>
    <submittedName>
        <fullName evidence="4">Heat shock protein HslJ</fullName>
    </submittedName>
</protein>
<evidence type="ECO:0000313" key="5">
    <source>
        <dbReference type="Proteomes" id="UP000585272"/>
    </source>
</evidence>
<organism evidence="4 5">
    <name type="scientific">Conexibacter arvalis</name>
    <dbReference type="NCBI Taxonomy" id="912552"/>
    <lineage>
        <taxon>Bacteria</taxon>
        <taxon>Bacillati</taxon>
        <taxon>Actinomycetota</taxon>
        <taxon>Thermoleophilia</taxon>
        <taxon>Solirubrobacterales</taxon>
        <taxon>Conexibacteraceae</taxon>
        <taxon>Conexibacter</taxon>
    </lineage>
</organism>
<reference evidence="4 5" key="1">
    <citation type="submission" date="2020-08" db="EMBL/GenBank/DDBJ databases">
        <title>Genomic Encyclopedia of Archaeal and Bacterial Type Strains, Phase II (KMG-II): from individual species to whole genera.</title>
        <authorList>
            <person name="Goeker M."/>
        </authorList>
    </citation>
    <scope>NUCLEOTIDE SEQUENCE [LARGE SCALE GENOMIC DNA]</scope>
    <source>
        <strain evidence="4 5">DSM 23288</strain>
    </source>
</reference>
<feature type="region of interest" description="Disordered" evidence="1">
    <location>
        <begin position="25"/>
        <end position="46"/>
    </location>
</feature>
<dbReference type="PANTHER" id="PTHR35535">
    <property type="entry name" value="HEAT SHOCK PROTEIN HSLJ"/>
    <property type="match status" value="1"/>
</dbReference>
<name>A0A840I9P9_9ACTN</name>
<dbReference type="Pfam" id="PF03724">
    <property type="entry name" value="META"/>
    <property type="match status" value="2"/>
</dbReference>
<dbReference type="InterPro" id="IPR053147">
    <property type="entry name" value="Hsp_HslJ-like"/>
</dbReference>
<keyword evidence="4" id="KW-0346">Stress response</keyword>
<feature type="domain" description="DUF306" evidence="3">
    <location>
        <begin position="46"/>
        <end position="147"/>
    </location>
</feature>
<dbReference type="EMBL" id="JACHNU010000001">
    <property type="protein sequence ID" value="MBB4661322.1"/>
    <property type="molecule type" value="Genomic_DNA"/>
</dbReference>
<gene>
    <name evidence="4" type="ORF">BDZ31_000895</name>
</gene>